<dbReference type="InterPro" id="IPR037121">
    <property type="entry name" value="Ribosomal_bL25_C"/>
</dbReference>
<evidence type="ECO:0000256" key="4">
    <source>
        <dbReference type="ARBA" id="ARBA00023274"/>
    </source>
</evidence>
<dbReference type="InterPro" id="IPR020057">
    <property type="entry name" value="Ribosomal_bL25_b-dom"/>
</dbReference>
<name>A0A1F5TQ40_9BACT</name>
<feature type="region of interest" description="Disordered" evidence="5">
    <location>
        <begin position="157"/>
        <end position="207"/>
    </location>
</feature>
<protein>
    <submittedName>
        <fullName evidence="8">Uncharacterized protein</fullName>
    </submittedName>
</protein>
<reference evidence="8 9" key="1">
    <citation type="journal article" date="2016" name="Nat. Commun.">
        <title>Thousands of microbial genomes shed light on interconnected biogeochemical processes in an aquifer system.</title>
        <authorList>
            <person name="Anantharaman K."/>
            <person name="Brown C.T."/>
            <person name="Hug L.A."/>
            <person name="Sharon I."/>
            <person name="Castelle C.J."/>
            <person name="Probst A.J."/>
            <person name="Thomas B.C."/>
            <person name="Singh A."/>
            <person name="Wilkins M.J."/>
            <person name="Karaoz U."/>
            <person name="Brodie E.L."/>
            <person name="Williams K.H."/>
            <person name="Hubbard S.S."/>
            <person name="Banfield J.F."/>
        </authorList>
    </citation>
    <scope>NUCLEOTIDE SEQUENCE [LARGE SCALE GENOMIC DNA]</scope>
</reference>
<organism evidence="8 9">
    <name type="scientific">Candidatus Falkowbacteria bacterium RIFOXYC2_FULL_47_12</name>
    <dbReference type="NCBI Taxonomy" id="1798004"/>
    <lineage>
        <taxon>Bacteria</taxon>
        <taxon>Candidatus Falkowiibacteriota</taxon>
    </lineage>
</organism>
<dbReference type="GO" id="GO:0003735">
    <property type="term" value="F:structural constituent of ribosome"/>
    <property type="evidence" value="ECO:0007669"/>
    <property type="project" value="InterPro"/>
</dbReference>
<dbReference type="Gene3D" id="2.170.120.20">
    <property type="entry name" value="Ribosomal protein L25, beta domain"/>
    <property type="match status" value="1"/>
</dbReference>
<gene>
    <name evidence="8" type="ORF">A2477_02520</name>
</gene>
<feature type="non-terminal residue" evidence="8">
    <location>
        <position position="1"/>
    </location>
</feature>
<dbReference type="InterPro" id="IPR020930">
    <property type="entry name" value="Ribosomal_uL5_bac-type"/>
</dbReference>
<dbReference type="Proteomes" id="UP000177939">
    <property type="component" value="Unassembled WGS sequence"/>
</dbReference>
<comment type="caution">
    <text evidence="8">The sequence shown here is derived from an EMBL/GenBank/DDBJ whole genome shotgun (WGS) entry which is preliminary data.</text>
</comment>
<keyword evidence="2" id="KW-0694">RNA-binding</keyword>
<evidence type="ECO:0000259" key="6">
    <source>
        <dbReference type="Pfam" id="PF01386"/>
    </source>
</evidence>
<feature type="domain" description="Large ribosomal subunit protein bL25 L25" evidence="6">
    <location>
        <begin position="1"/>
        <end position="65"/>
    </location>
</feature>
<sequence>PAIVYSKGEKGINLSVPALAFEKVFAAAGESSLVDLVFDDGTTKKVLIHEMQNDPLKNKVTHVDFYEVDLTKKVTTNVELEFVGEAPVVKNSGGIVIKHLDEIEIECLPGDLIKEFKIDISGLTDFSSVIHVKDLKISEKITILNEPDDVVVNVSEPRAVEEETPAPVEGTVEGAAAAAGEKKDGEAAAGEAKPAESKGGEKKTEKK</sequence>
<dbReference type="InterPro" id="IPR011035">
    <property type="entry name" value="Ribosomal_bL25/Gln-tRNA_synth"/>
</dbReference>
<accession>A0A1F5TQ40</accession>
<keyword evidence="3" id="KW-0689">Ribosomal protein</keyword>
<dbReference type="AlphaFoldDB" id="A0A1F5TQ40"/>
<dbReference type="InterPro" id="IPR020056">
    <property type="entry name" value="Rbsml_bL25/Gln-tRNA_synth_N"/>
</dbReference>
<dbReference type="Gene3D" id="2.40.240.10">
    <property type="entry name" value="Ribosomal Protein L25, Chain P"/>
    <property type="match status" value="1"/>
</dbReference>
<dbReference type="PANTHER" id="PTHR33284">
    <property type="entry name" value="RIBOSOMAL PROTEIN L25/GLN-TRNA SYNTHETASE, ANTI-CODON-BINDING DOMAIN-CONTAINING PROTEIN"/>
    <property type="match status" value="1"/>
</dbReference>
<feature type="domain" description="Large ribosomal subunit protein bL25 beta" evidence="7">
    <location>
        <begin position="73"/>
        <end position="158"/>
    </location>
</feature>
<evidence type="ECO:0000256" key="5">
    <source>
        <dbReference type="SAM" id="MobiDB-lite"/>
    </source>
</evidence>
<dbReference type="PANTHER" id="PTHR33284:SF1">
    <property type="entry name" value="RIBOSOMAL PROTEIN L25_GLN-TRNA SYNTHETASE, ANTI-CODON-BINDING DOMAIN-CONTAINING PROTEIN"/>
    <property type="match status" value="1"/>
</dbReference>
<dbReference type="GO" id="GO:0022625">
    <property type="term" value="C:cytosolic large ribosomal subunit"/>
    <property type="evidence" value="ECO:0007669"/>
    <property type="project" value="TreeGrafter"/>
</dbReference>
<dbReference type="InterPro" id="IPR001021">
    <property type="entry name" value="Ribosomal_bL25_long"/>
</dbReference>
<evidence type="ECO:0000259" key="7">
    <source>
        <dbReference type="Pfam" id="PF14693"/>
    </source>
</evidence>
<dbReference type="Pfam" id="PF01386">
    <property type="entry name" value="Ribosomal_L25p"/>
    <property type="match status" value="1"/>
</dbReference>
<dbReference type="NCBIfam" id="TIGR00731">
    <property type="entry name" value="bL25_bact_ctc"/>
    <property type="match status" value="1"/>
</dbReference>
<dbReference type="Pfam" id="PF14693">
    <property type="entry name" value="Ribosomal_TL5_C"/>
    <property type="match status" value="1"/>
</dbReference>
<evidence type="ECO:0000313" key="8">
    <source>
        <dbReference type="EMBL" id="OGF40958.1"/>
    </source>
</evidence>
<dbReference type="EMBL" id="MFGL01000013">
    <property type="protein sequence ID" value="OGF40958.1"/>
    <property type="molecule type" value="Genomic_DNA"/>
</dbReference>
<evidence type="ECO:0000256" key="3">
    <source>
        <dbReference type="ARBA" id="ARBA00022980"/>
    </source>
</evidence>
<evidence type="ECO:0000256" key="2">
    <source>
        <dbReference type="ARBA" id="ARBA00022884"/>
    </source>
</evidence>
<dbReference type="GO" id="GO:0008097">
    <property type="term" value="F:5S rRNA binding"/>
    <property type="evidence" value="ECO:0007669"/>
    <property type="project" value="InterPro"/>
</dbReference>
<evidence type="ECO:0000313" key="9">
    <source>
        <dbReference type="Proteomes" id="UP000177939"/>
    </source>
</evidence>
<proteinExistence type="predicted"/>
<feature type="compositionally biased region" description="Basic and acidic residues" evidence="5">
    <location>
        <begin position="193"/>
        <end position="207"/>
    </location>
</feature>
<dbReference type="GO" id="GO:0006412">
    <property type="term" value="P:translation"/>
    <property type="evidence" value="ECO:0007669"/>
    <property type="project" value="InterPro"/>
</dbReference>
<evidence type="ECO:0000256" key="1">
    <source>
        <dbReference type="ARBA" id="ARBA00022730"/>
    </source>
</evidence>
<dbReference type="InterPro" id="IPR029751">
    <property type="entry name" value="Ribosomal_L25_dom"/>
</dbReference>
<keyword evidence="1" id="KW-0699">rRNA-binding</keyword>
<keyword evidence="4" id="KW-0687">Ribonucleoprotein</keyword>
<dbReference type="CDD" id="cd00495">
    <property type="entry name" value="Ribosomal_L25_TL5_CTC"/>
    <property type="match status" value="1"/>
</dbReference>
<dbReference type="SUPFAM" id="SSF50715">
    <property type="entry name" value="Ribosomal protein L25-like"/>
    <property type="match status" value="1"/>
</dbReference>